<evidence type="ECO:0000313" key="7">
    <source>
        <dbReference type="EMBL" id="KAK4344039.1"/>
    </source>
</evidence>
<sequence length="79" mass="8823">MLSQLFLPLEQGHYCNCDRSQEMLNTLILGNDFNCSNRGAASKRIKNAKNAILAGSSTEGYPAILYCDRFRNLLPNTPE</sequence>
<keyword evidence="4 6" id="KW-0134">Cell wall</keyword>
<gene>
    <name evidence="7" type="ORF">RND71_037133</name>
</gene>
<dbReference type="AlphaFoldDB" id="A0AAE1R1R2"/>
<dbReference type="GO" id="GO:0071555">
    <property type="term" value="P:cell wall organization"/>
    <property type="evidence" value="ECO:0007669"/>
    <property type="project" value="UniProtKB-KW"/>
</dbReference>
<evidence type="ECO:0000313" key="8">
    <source>
        <dbReference type="Proteomes" id="UP001291623"/>
    </source>
</evidence>
<dbReference type="GO" id="GO:0016787">
    <property type="term" value="F:hydrolase activity"/>
    <property type="evidence" value="ECO:0007669"/>
    <property type="project" value="UniProtKB-KW"/>
</dbReference>
<dbReference type="Proteomes" id="UP001291623">
    <property type="component" value="Unassembled WGS sequence"/>
</dbReference>
<keyword evidence="6" id="KW-0378">Hydrolase</keyword>
<evidence type="ECO:0000256" key="2">
    <source>
        <dbReference type="ARBA" id="ARBA00004191"/>
    </source>
</evidence>
<reference evidence="7" key="1">
    <citation type="submission" date="2023-12" db="EMBL/GenBank/DDBJ databases">
        <title>Genome assembly of Anisodus tanguticus.</title>
        <authorList>
            <person name="Wang Y.-J."/>
        </authorList>
    </citation>
    <scope>NUCLEOTIDE SEQUENCE</scope>
    <source>
        <strain evidence="7">KB-2021</strain>
        <tissue evidence="7">Leaf</tissue>
    </source>
</reference>
<evidence type="ECO:0000256" key="3">
    <source>
        <dbReference type="ARBA" id="ARBA00005784"/>
    </source>
</evidence>
<comment type="similarity">
    <text evidence="3 6">Belongs to the pectinacetylesterase family.</text>
</comment>
<comment type="subcellular location">
    <subcellularLocation>
        <location evidence="2 6">Secreted</location>
        <location evidence="2 6">Cell wall</location>
    </subcellularLocation>
</comment>
<comment type="caution">
    <text evidence="7">The sequence shown here is derived from an EMBL/GenBank/DDBJ whole genome shotgun (WGS) entry which is preliminary data.</text>
</comment>
<organism evidence="7 8">
    <name type="scientific">Anisodus tanguticus</name>
    <dbReference type="NCBI Taxonomy" id="243964"/>
    <lineage>
        <taxon>Eukaryota</taxon>
        <taxon>Viridiplantae</taxon>
        <taxon>Streptophyta</taxon>
        <taxon>Embryophyta</taxon>
        <taxon>Tracheophyta</taxon>
        <taxon>Spermatophyta</taxon>
        <taxon>Magnoliopsida</taxon>
        <taxon>eudicotyledons</taxon>
        <taxon>Gunneridae</taxon>
        <taxon>Pentapetalae</taxon>
        <taxon>asterids</taxon>
        <taxon>lamiids</taxon>
        <taxon>Solanales</taxon>
        <taxon>Solanaceae</taxon>
        <taxon>Solanoideae</taxon>
        <taxon>Hyoscyameae</taxon>
        <taxon>Anisodus</taxon>
    </lineage>
</organism>
<evidence type="ECO:0000256" key="6">
    <source>
        <dbReference type="RuleBase" id="RU363114"/>
    </source>
</evidence>
<dbReference type="Pfam" id="PF03283">
    <property type="entry name" value="PAE"/>
    <property type="match status" value="1"/>
</dbReference>
<keyword evidence="6" id="KW-0964">Secreted</keyword>
<name>A0AAE1R1R2_9SOLA</name>
<dbReference type="InterPro" id="IPR004963">
    <property type="entry name" value="PAE/NOTUM"/>
</dbReference>
<comment type="function">
    <text evidence="1 6">Hydrolyzes acetyl esters in homogalacturonan regions of pectin. In type I primary cell wall, galacturonic acid residues of pectin can be acetylated at the O-2 and O-3 positions. Decreasing the degree of acetylation of pectin gels in vitro alters their physical properties.</text>
</comment>
<protein>
    <recommendedName>
        <fullName evidence="6">Pectin acetylesterase</fullName>
        <ecNumber evidence="6">3.1.1.-</ecNumber>
    </recommendedName>
</protein>
<evidence type="ECO:0000256" key="4">
    <source>
        <dbReference type="ARBA" id="ARBA00022512"/>
    </source>
</evidence>
<evidence type="ECO:0000256" key="5">
    <source>
        <dbReference type="ARBA" id="ARBA00023316"/>
    </source>
</evidence>
<dbReference type="EC" id="3.1.1.-" evidence="6"/>
<accession>A0AAE1R1R2</accession>
<proteinExistence type="inferred from homology"/>
<keyword evidence="8" id="KW-1185">Reference proteome</keyword>
<dbReference type="EMBL" id="JAVYJV010000020">
    <property type="protein sequence ID" value="KAK4344039.1"/>
    <property type="molecule type" value="Genomic_DNA"/>
</dbReference>
<evidence type="ECO:0000256" key="1">
    <source>
        <dbReference type="ARBA" id="ARBA00003534"/>
    </source>
</evidence>
<keyword evidence="5 6" id="KW-0961">Cell wall biogenesis/degradation</keyword>